<organism evidence="2 3">
    <name type="scientific">Wickerhamomyces pijperi</name>
    <name type="common">Yeast</name>
    <name type="synonym">Pichia pijperi</name>
    <dbReference type="NCBI Taxonomy" id="599730"/>
    <lineage>
        <taxon>Eukaryota</taxon>
        <taxon>Fungi</taxon>
        <taxon>Dikarya</taxon>
        <taxon>Ascomycota</taxon>
        <taxon>Saccharomycotina</taxon>
        <taxon>Saccharomycetes</taxon>
        <taxon>Phaffomycetales</taxon>
        <taxon>Wickerhamomycetaceae</taxon>
        <taxon>Wickerhamomyces</taxon>
    </lineage>
</organism>
<keyword evidence="1" id="KW-1133">Transmembrane helix</keyword>
<comment type="caution">
    <text evidence="2">The sequence shown here is derived from an EMBL/GenBank/DDBJ whole genome shotgun (WGS) entry which is preliminary data.</text>
</comment>
<feature type="transmembrane region" description="Helical" evidence="1">
    <location>
        <begin position="279"/>
        <end position="307"/>
    </location>
</feature>
<keyword evidence="3" id="KW-1185">Reference proteome</keyword>
<proteinExistence type="predicted"/>
<feature type="transmembrane region" description="Helical" evidence="1">
    <location>
        <begin position="313"/>
        <end position="339"/>
    </location>
</feature>
<sequence>MSSSSTPFNLILTCSPHKAVSTSLSVSFTQVLHLTGDWKHERSIDESVQVLHVVQVFQERLVLVPWADLGRDTVFQTFTGETGNWHKLDIVLNVVTNGLQSVFSGLTTLFETGFVFTLSGRDDQTTNIGLGGTTNHFRNVHLVTWSIQDGVTSLFSFKVGLTDFNGLTVVSFFLVGIHDPGQVPTLSTGVLGFSFVLLNNDRDVVLTTVHIVDNFFVNLVFLISLNGIRDDLNWSRRLWSWSWGQRWSGAHWGGNRSRDWFSLSFNLWFFNNSSWGGSWGVVVIVVVPLVVVVVVIATIVVVVVVVIVVATTIVVVATVVVVALVVVALVVVVVVALVVAVVVEALIVVVVVVVALVVSLVVSLVVLLRLALALRLARLERLGGVEVVLTSWLLLTIVQGLVLEILLEVLWIVALLFRHIDLSLLTAKVNNSPFNNSYNSASSSVSSSLC</sequence>
<evidence type="ECO:0000313" key="3">
    <source>
        <dbReference type="Proteomes" id="UP000774326"/>
    </source>
</evidence>
<reference evidence="2" key="1">
    <citation type="journal article" date="2021" name="Open Biol.">
        <title>Shared evolutionary footprints suggest mitochondrial oxidative damage underlies multiple complex I losses in fungi.</title>
        <authorList>
            <person name="Schikora-Tamarit M.A."/>
            <person name="Marcet-Houben M."/>
            <person name="Nosek J."/>
            <person name="Gabaldon T."/>
        </authorList>
    </citation>
    <scope>NUCLEOTIDE SEQUENCE</scope>
    <source>
        <strain evidence="2">CBS2887</strain>
    </source>
</reference>
<reference evidence="2" key="2">
    <citation type="submission" date="2021-01" db="EMBL/GenBank/DDBJ databases">
        <authorList>
            <person name="Schikora-Tamarit M.A."/>
        </authorList>
    </citation>
    <scope>NUCLEOTIDE SEQUENCE</scope>
    <source>
        <strain evidence="2">CBS2887</strain>
    </source>
</reference>
<keyword evidence="1" id="KW-0812">Transmembrane</keyword>
<protein>
    <submittedName>
        <fullName evidence="2">Uncharacterized protein</fullName>
    </submittedName>
</protein>
<feature type="transmembrane region" description="Helical" evidence="1">
    <location>
        <begin position="346"/>
        <end position="372"/>
    </location>
</feature>
<accession>A0A9P8PL10</accession>
<evidence type="ECO:0000313" key="2">
    <source>
        <dbReference type="EMBL" id="KAH3673359.1"/>
    </source>
</evidence>
<dbReference type="AlphaFoldDB" id="A0A9P8PL10"/>
<keyword evidence="1" id="KW-0472">Membrane</keyword>
<evidence type="ECO:0000256" key="1">
    <source>
        <dbReference type="SAM" id="Phobius"/>
    </source>
</evidence>
<dbReference type="Proteomes" id="UP000774326">
    <property type="component" value="Unassembled WGS sequence"/>
</dbReference>
<feature type="transmembrane region" description="Helical" evidence="1">
    <location>
        <begin position="392"/>
        <end position="417"/>
    </location>
</feature>
<name>A0A9P8PL10_WICPI</name>
<dbReference type="EMBL" id="JAEUBG010005668">
    <property type="protein sequence ID" value="KAH3673359.1"/>
    <property type="molecule type" value="Genomic_DNA"/>
</dbReference>
<gene>
    <name evidence="2" type="ORF">WICPIJ_009848</name>
</gene>